<protein>
    <submittedName>
        <fullName evidence="6">Uncharacterized protein</fullName>
    </submittedName>
</protein>
<accession>A0A4V3XFM4</accession>
<keyword evidence="7" id="KW-1185">Reference proteome</keyword>
<feature type="transmembrane region" description="Helical" evidence="5">
    <location>
        <begin position="175"/>
        <end position="194"/>
    </location>
</feature>
<gene>
    <name evidence="6" type="ORF">EW146_g2866</name>
</gene>
<dbReference type="GO" id="GO:0016020">
    <property type="term" value="C:membrane"/>
    <property type="evidence" value="ECO:0007669"/>
    <property type="project" value="UniProtKB-SubCell"/>
</dbReference>
<dbReference type="Gene3D" id="1.20.1280.290">
    <property type="match status" value="1"/>
</dbReference>
<evidence type="ECO:0000256" key="4">
    <source>
        <dbReference type="ARBA" id="ARBA00023136"/>
    </source>
</evidence>
<proteinExistence type="predicted"/>
<keyword evidence="4 5" id="KW-0472">Membrane</keyword>
<dbReference type="InterPro" id="IPR006603">
    <property type="entry name" value="PQ-loop_rpt"/>
</dbReference>
<sequence>MPVNRVAENVLGTMGTVCWSGQMIPQLWKSWRTKSTEGLSHWLVLTWSLSSIPLAIYSIVQNLNIPLILQPQLFGFLSLLSWGQCMHYGGGHSTRKCILMIIAILIVNAAMQVGFVYAVRPPYERGEESGRRGVQFFGIFSSVMLSLALLYFYFRFTLPRLHVQLNYLEIHKHRAVIGISITFMSIDLLGGIFSDLSLVFKPKFDVIAGVAYSLVIVLDGLVLLAAAILNPRARKRAQAAAAAEMNPIDTPADDTTSVTMTERALRTGRAAALRDDGVLTMASADVEKAIIQPKLKQDDERERKQD</sequence>
<dbReference type="Proteomes" id="UP000310158">
    <property type="component" value="Unassembled WGS sequence"/>
</dbReference>
<evidence type="ECO:0000256" key="1">
    <source>
        <dbReference type="ARBA" id="ARBA00004141"/>
    </source>
</evidence>
<feature type="transmembrane region" description="Helical" evidence="5">
    <location>
        <begin position="206"/>
        <end position="229"/>
    </location>
</feature>
<dbReference type="Pfam" id="PF04193">
    <property type="entry name" value="PQ-loop"/>
    <property type="match status" value="1"/>
</dbReference>
<dbReference type="OrthoDB" id="407617at2759"/>
<comment type="subcellular location">
    <subcellularLocation>
        <location evidence="1">Membrane</location>
        <topology evidence="1">Multi-pass membrane protein</topology>
    </subcellularLocation>
</comment>
<evidence type="ECO:0000256" key="2">
    <source>
        <dbReference type="ARBA" id="ARBA00022692"/>
    </source>
</evidence>
<evidence type="ECO:0000313" key="7">
    <source>
        <dbReference type="Proteomes" id="UP000310158"/>
    </source>
</evidence>
<comment type="caution">
    <text evidence="6">The sequence shown here is derived from an EMBL/GenBank/DDBJ whole genome shotgun (WGS) entry which is preliminary data.</text>
</comment>
<dbReference type="EMBL" id="SGPL01000088">
    <property type="protein sequence ID" value="THH18043.1"/>
    <property type="molecule type" value="Genomic_DNA"/>
</dbReference>
<feature type="transmembrane region" description="Helical" evidence="5">
    <location>
        <begin position="39"/>
        <end position="59"/>
    </location>
</feature>
<feature type="transmembrane region" description="Helical" evidence="5">
    <location>
        <begin position="97"/>
        <end position="119"/>
    </location>
</feature>
<feature type="transmembrane region" description="Helical" evidence="5">
    <location>
        <begin position="134"/>
        <end position="154"/>
    </location>
</feature>
<evidence type="ECO:0000313" key="6">
    <source>
        <dbReference type="EMBL" id="THH18043.1"/>
    </source>
</evidence>
<dbReference type="PANTHER" id="PTHR16201:SF37">
    <property type="entry name" value="PQ-LOOP REPEAT-CONTAINING PROTEIN"/>
    <property type="match status" value="1"/>
</dbReference>
<keyword evidence="2 5" id="KW-0812">Transmembrane</keyword>
<reference evidence="6 7" key="1">
    <citation type="submission" date="2019-02" db="EMBL/GenBank/DDBJ databases">
        <title>Genome sequencing of the rare red list fungi Bondarzewia mesenterica.</title>
        <authorList>
            <person name="Buettner E."/>
            <person name="Kellner H."/>
        </authorList>
    </citation>
    <scope>NUCLEOTIDE SEQUENCE [LARGE SCALE GENOMIC DNA]</scope>
    <source>
        <strain evidence="6 7">DSM 108281</strain>
    </source>
</reference>
<evidence type="ECO:0000256" key="5">
    <source>
        <dbReference type="SAM" id="Phobius"/>
    </source>
</evidence>
<feature type="transmembrane region" description="Helical" evidence="5">
    <location>
        <begin position="65"/>
        <end position="85"/>
    </location>
</feature>
<name>A0A4V3XFM4_9AGAM</name>
<dbReference type="PANTHER" id="PTHR16201">
    <property type="entry name" value="SEVEN TRANSMEMBRANE PROTEIN 1-RELATED"/>
    <property type="match status" value="1"/>
</dbReference>
<dbReference type="InterPro" id="IPR051415">
    <property type="entry name" value="LAAT-1"/>
</dbReference>
<dbReference type="SMART" id="SM00679">
    <property type="entry name" value="CTNS"/>
    <property type="match status" value="2"/>
</dbReference>
<keyword evidence="3 5" id="KW-1133">Transmembrane helix</keyword>
<organism evidence="6 7">
    <name type="scientific">Bondarzewia mesenterica</name>
    <dbReference type="NCBI Taxonomy" id="1095465"/>
    <lineage>
        <taxon>Eukaryota</taxon>
        <taxon>Fungi</taxon>
        <taxon>Dikarya</taxon>
        <taxon>Basidiomycota</taxon>
        <taxon>Agaricomycotina</taxon>
        <taxon>Agaricomycetes</taxon>
        <taxon>Russulales</taxon>
        <taxon>Bondarzewiaceae</taxon>
        <taxon>Bondarzewia</taxon>
    </lineage>
</organism>
<dbReference type="AlphaFoldDB" id="A0A4V3XFM4"/>
<evidence type="ECO:0000256" key="3">
    <source>
        <dbReference type="ARBA" id="ARBA00022989"/>
    </source>
</evidence>